<dbReference type="PANTHER" id="PTHR47154:SF2">
    <property type="entry name" value="G-PROTEIN COUPLED RECEPTOR MTH-RELATED"/>
    <property type="match status" value="1"/>
</dbReference>
<dbReference type="Proteomes" id="UP001162156">
    <property type="component" value="Unassembled WGS sequence"/>
</dbReference>
<feature type="transmembrane region" description="Helical" evidence="5">
    <location>
        <begin position="240"/>
        <end position="265"/>
    </location>
</feature>
<gene>
    <name evidence="7" type="ORF">NQ314_019007</name>
</gene>
<feature type="transmembrane region" description="Helical" evidence="5">
    <location>
        <begin position="149"/>
        <end position="177"/>
    </location>
</feature>
<dbReference type="GO" id="GO:0005886">
    <property type="term" value="C:plasma membrane"/>
    <property type="evidence" value="ECO:0007669"/>
    <property type="project" value="TreeGrafter"/>
</dbReference>
<dbReference type="GO" id="GO:0007166">
    <property type="term" value="P:cell surface receptor signaling pathway"/>
    <property type="evidence" value="ECO:0007669"/>
    <property type="project" value="InterPro"/>
</dbReference>
<evidence type="ECO:0000313" key="8">
    <source>
        <dbReference type="Proteomes" id="UP001162156"/>
    </source>
</evidence>
<evidence type="ECO:0000256" key="4">
    <source>
        <dbReference type="ARBA" id="ARBA00023136"/>
    </source>
</evidence>
<feature type="transmembrane region" description="Helical" evidence="5">
    <location>
        <begin position="189"/>
        <end position="210"/>
    </location>
</feature>
<protein>
    <recommendedName>
        <fullName evidence="6">G-protein coupled receptors family 2 profile 2 domain-containing protein</fullName>
    </recommendedName>
</protein>
<accession>A0AAV8WPG5</accession>
<keyword evidence="8" id="KW-1185">Reference proteome</keyword>
<evidence type="ECO:0000256" key="2">
    <source>
        <dbReference type="ARBA" id="ARBA00022692"/>
    </source>
</evidence>
<dbReference type="EMBL" id="JANEYF010005380">
    <property type="protein sequence ID" value="KAJ8928418.1"/>
    <property type="molecule type" value="Genomic_DNA"/>
</dbReference>
<keyword evidence="3 5" id="KW-1133">Transmembrane helix</keyword>
<evidence type="ECO:0000256" key="5">
    <source>
        <dbReference type="SAM" id="Phobius"/>
    </source>
</evidence>
<keyword evidence="2 5" id="KW-0812">Transmembrane</keyword>
<dbReference type="InterPro" id="IPR051384">
    <property type="entry name" value="Mth_GPCR"/>
</dbReference>
<evidence type="ECO:0000313" key="7">
    <source>
        <dbReference type="EMBL" id="KAJ8928418.1"/>
    </source>
</evidence>
<evidence type="ECO:0000256" key="3">
    <source>
        <dbReference type="ARBA" id="ARBA00022989"/>
    </source>
</evidence>
<evidence type="ECO:0000256" key="1">
    <source>
        <dbReference type="ARBA" id="ARBA00004141"/>
    </source>
</evidence>
<dbReference type="Pfam" id="PF00002">
    <property type="entry name" value="7tm_2"/>
    <property type="match status" value="1"/>
</dbReference>
<dbReference type="Gene3D" id="1.20.1070.10">
    <property type="entry name" value="Rhodopsin 7-helix transmembrane proteins"/>
    <property type="match status" value="1"/>
</dbReference>
<evidence type="ECO:0000259" key="6">
    <source>
        <dbReference type="PROSITE" id="PS50261"/>
    </source>
</evidence>
<dbReference type="InterPro" id="IPR000832">
    <property type="entry name" value="GPCR_2_secretin-like"/>
</dbReference>
<reference evidence="7" key="1">
    <citation type="journal article" date="2023" name="Insect Mol. Biol.">
        <title>Genome sequencing provides insights into the evolution of gene families encoding plant cell wall-degrading enzymes in longhorned beetles.</title>
        <authorList>
            <person name="Shin N.R."/>
            <person name="Okamura Y."/>
            <person name="Kirsch R."/>
            <person name="Pauchet Y."/>
        </authorList>
    </citation>
    <scope>NUCLEOTIDE SEQUENCE</scope>
    <source>
        <strain evidence="7">RBIC_L_NR</strain>
    </source>
</reference>
<keyword evidence="4 5" id="KW-0472">Membrane</keyword>
<comment type="subcellular location">
    <subcellularLocation>
        <location evidence="1">Membrane</location>
        <topology evidence="1">Multi-pass membrane protein</topology>
    </subcellularLocation>
</comment>
<feature type="transmembrane region" description="Helical" evidence="5">
    <location>
        <begin position="286"/>
        <end position="303"/>
    </location>
</feature>
<feature type="domain" description="G-protein coupled receptors family 2 profile 2" evidence="6">
    <location>
        <begin position="83"/>
        <end position="301"/>
    </location>
</feature>
<dbReference type="GO" id="GO:0008528">
    <property type="term" value="F:G protein-coupled peptide receptor activity"/>
    <property type="evidence" value="ECO:0007669"/>
    <property type="project" value="TreeGrafter"/>
</dbReference>
<dbReference type="PANTHER" id="PTHR47154">
    <property type="entry name" value="G-PROTEIN COUPLED RECEPTOR MTH-RELATED"/>
    <property type="match status" value="1"/>
</dbReference>
<organism evidence="7 8">
    <name type="scientific">Rhamnusium bicolor</name>
    <dbReference type="NCBI Taxonomy" id="1586634"/>
    <lineage>
        <taxon>Eukaryota</taxon>
        <taxon>Metazoa</taxon>
        <taxon>Ecdysozoa</taxon>
        <taxon>Arthropoda</taxon>
        <taxon>Hexapoda</taxon>
        <taxon>Insecta</taxon>
        <taxon>Pterygota</taxon>
        <taxon>Neoptera</taxon>
        <taxon>Endopterygota</taxon>
        <taxon>Coleoptera</taxon>
        <taxon>Polyphaga</taxon>
        <taxon>Cucujiformia</taxon>
        <taxon>Chrysomeloidea</taxon>
        <taxon>Cerambycidae</taxon>
        <taxon>Lepturinae</taxon>
        <taxon>Rhagiini</taxon>
        <taxon>Rhamnusium</taxon>
    </lineage>
</organism>
<name>A0AAV8WPG5_9CUCU</name>
<comment type="caution">
    <text evidence="7">The sequence shown here is derived from an EMBL/GenBank/DDBJ whole genome shotgun (WGS) entry which is preliminary data.</text>
</comment>
<dbReference type="PROSITE" id="PS50261">
    <property type="entry name" value="G_PROTEIN_RECEP_F2_4"/>
    <property type="match status" value="1"/>
</dbReference>
<dbReference type="InterPro" id="IPR017981">
    <property type="entry name" value="GPCR_2-like_7TM"/>
</dbReference>
<feature type="transmembrane region" description="Helical" evidence="5">
    <location>
        <begin position="84"/>
        <end position="106"/>
    </location>
</feature>
<proteinExistence type="predicted"/>
<sequence>MATISFLSNKNCSDGRSIKKLACDIKVMMSANSSDMTVDDKENLVFENDEILTPDQYCFTRMQKSDSDVFIVCYEEEHHWENIMMINVILSCISVIFIILTIAVYLSMPQLLDLQGICLVHSISGLAFSFIILGIIDLSYFISHDQCQLLAYLMYISFMYAFFWLNILCFHLWRVIVKPNILRFIKHWLFVYHIFGMGGPLLLLTFVLLANYSGFNYFENIHPGIGEVKCWFKSSTVTFIYFYGPISILLCINIIYFIWTTIVLWKQLKNSSEKKAKVLKFRVVPDALNALQGFLIFLILVVFRKKVVRALANKTIFRAVRLPASWKHAQDDECEELEEEISLSGVDEKIDILN</sequence>
<feature type="transmembrane region" description="Helical" evidence="5">
    <location>
        <begin position="118"/>
        <end position="143"/>
    </location>
</feature>
<dbReference type="AlphaFoldDB" id="A0AAV8WPG5"/>